<dbReference type="AlphaFoldDB" id="A0A934J334"/>
<evidence type="ECO:0000313" key="7">
    <source>
        <dbReference type="Proteomes" id="UP000640274"/>
    </source>
</evidence>
<dbReference type="Pfam" id="PF07992">
    <property type="entry name" value="Pyr_redox_2"/>
    <property type="match status" value="1"/>
</dbReference>
<gene>
    <name evidence="6" type="ORF">JFN88_04540</name>
</gene>
<comment type="caution">
    <text evidence="6">The sequence shown here is derived from an EMBL/GenBank/DDBJ whole genome shotgun (WGS) entry which is preliminary data.</text>
</comment>
<evidence type="ECO:0000313" key="6">
    <source>
        <dbReference type="EMBL" id="MBJ6360588.1"/>
    </source>
</evidence>
<dbReference type="GO" id="GO:0016491">
    <property type="term" value="F:oxidoreductase activity"/>
    <property type="evidence" value="ECO:0007669"/>
    <property type="project" value="UniProtKB-KW"/>
</dbReference>
<dbReference type="InterPro" id="IPR023753">
    <property type="entry name" value="FAD/NAD-binding_dom"/>
</dbReference>
<dbReference type="InterPro" id="IPR036188">
    <property type="entry name" value="FAD/NAD-bd_sf"/>
</dbReference>
<dbReference type="PRINTS" id="PR00469">
    <property type="entry name" value="PNDRDTASEII"/>
</dbReference>
<feature type="domain" description="FAD/NAD(P)-binding" evidence="5">
    <location>
        <begin position="11"/>
        <end position="293"/>
    </location>
</feature>
<reference evidence="6" key="1">
    <citation type="submission" date="2020-12" db="EMBL/GenBank/DDBJ databases">
        <authorList>
            <person name="Huq M.A."/>
        </authorList>
    </citation>
    <scope>NUCLEOTIDE SEQUENCE</scope>
    <source>
        <strain evidence="6">MAHUQ-46</strain>
    </source>
</reference>
<evidence type="ECO:0000256" key="3">
    <source>
        <dbReference type="ARBA" id="ARBA00022630"/>
    </source>
</evidence>
<keyword evidence="4" id="KW-0560">Oxidoreductase</keyword>
<keyword evidence="7" id="KW-1185">Reference proteome</keyword>
<evidence type="ECO:0000256" key="2">
    <source>
        <dbReference type="ARBA" id="ARBA00011738"/>
    </source>
</evidence>
<evidence type="ECO:0000256" key="1">
    <source>
        <dbReference type="ARBA" id="ARBA00001974"/>
    </source>
</evidence>
<dbReference type="Proteomes" id="UP000640274">
    <property type="component" value="Unassembled WGS sequence"/>
</dbReference>
<organism evidence="6 7">
    <name type="scientific">Paenibacillus roseus</name>
    <dbReference type="NCBI Taxonomy" id="2798579"/>
    <lineage>
        <taxon>Bacteria</taxon>
        <taxon>Bacillati</taxon>
        <taxon>Bacillota</taxon>
        <taxon>Bacilli</taxon>
        <taxon>Bacillales</taxon>
        <taxon>Paenibacillaceae</taxon>
        <taxon>Paenibacillus</taxon>
    </lineage>
</organism>
<comment type="subunit">
    <text evidence="2">Homodimer.</text>
</comment>
<name>A0A934J334_9BACL</name>
<accession>A0A934J334</accession>
<dbReference type="InterPro" id="IPR050097">
    <property type="entry name" value="Ferredoxin-NADP_redctase_2"/>
</dbReference>
<dbReference type="EMBL" id="JAELUP010000012">
    <property type="protein sequence ID" value="MBJ6360588.1"/>
    <property type="molecule type" value="Genomic_DNA"/>
</dbReference>
<comment type="cofactor">
    <cofactor evidence="1">
        <name>FAD</name>
        <dbReference type="ChEBI" id="CHEBI:57692"/>
    </cofactor>
</comment>
<evidence type="ECO:0000259" key="5">
    <source>
        <dbReference type="Pfam" id="PF07992"/>
    </source>
</evidence>
<protein>
    <submittedName>
        <fullName evidence="6">NAD(P)/FAD-dependent oxidoreductase</fullName>
    </submittedName>
</protein>
<evidence type="ECO:0000256" key="4">
    <source>
        <dbReference type="ARBA" id="ARBA00023002"/>
    </source>
</evidence>
<proteinExistence type="predicted"/>
<dbReference type="SUPFAM" id="SSF51905">
    <property type="entry name" value="FAD/NAD(P)-binding domain"/>
    <property type="match status" value="1"/>
</dbReference>
<sequence length="306" mass="33583">MNEGEVVKLLYDCIIVGGGIAGLQAAIQLGRYEHKVLVLDAAEGRSVMCRSYRNVLGWPEGTDGQVLRRTGKLQAERLGIAFMEKEVEHAFHTEEGFKLSIKNEQGNHYYSKRLLLATGVKDRIPGFAKLRPCMGKSVFICPDCDGYEVRGELAVVIGSGKAGANMAMTLLYWTKELIYIEHEPGEIEDSDLRKLRGNGIRYIRQQVSQTFVTGVNFTGVELADGQRIDSDKAFLAFGGNHVRSELAVQLGAEVAENGHIIVEPRSQKTSVPNLWAAGDVTVHSEQLAIAMGDGSKAAIWIHKSLL</sequence>
<dbReference type="Gene3D" id="3.50.50.60">
    <property type="entry name" value="FAD/NAD(P)-binding domain"/>
    <property type="match status" value="2"/>
</dbReference>
<keyword evidence="3" id="KW-0285">Flavoprotein</keyword>
<dbReference type="PANTHER" id="PTHR48105">
    <property type="entry name" value="THIOREDOXIN REDUCTASE 1-RELATED-RELATED"/>
    <property type="match status" value="1"/>
</dbReference>
<dbReference type="PRINTS" id="PR00368">
    <property type="entry name" value="FADPNR"/>
</dbReference>